<accession>A0ABN8PR04</accession>
<gene>
    <name evidence="1" type="ORF">PLOB_00046890</name>
</gene>
<name>A0ABN8PR04_9CNID</name>
<evidence type="ECO:0000313" key="1">
    <source>
        <dbReference type="EMBL" id="CAH3148942.1"/>
    </source>
</evidence>
<protein>
    <submittedName>
        <fullName evidence="1">Uncharacterized protein</fullName>
    </submittedName>
</protein>
<evidence type="ECO:0000313" key="2">
    <source>
        <dbReference type="Proteomes" id="UP001159405"/>
    </source>
</evidence>
<dbReference type="Proteomes" id="UP001159405">
    <property type="component" value="Unassembled WGS sequence"/>
</dbReference>
<reference evidence="1 2" key="1">
    <citation type="submission" date="2022-05" db="EMBL/GenBank/DDBJ databases">
        <authorList>
            <consortium name="Genoscope - CEA"/>
            <person name="William W."/>
        </authorList>
    </citation>
    <scope>NUCLEOTIDE SEQUENCE [LARGE SCALE GENOMIC DNA]</scope>
</reference>
<keyword evidence="2" id="KW-1185">Reference proteome</keyword>
<comment type="caution">
    <text evidence="1">The sequence shown here is derived from an EMBL/GenBank/DDBJ whole genome shotgun (WGS) entry which is preliminary data.</text>
</comment>
<dbReference type="EMBL" id="CALNXK010000085">
    <property type="protein sequence ID" value="CAH3148942.1"/>
    <property type="molecule type" value="Genomic_DNA"/>
</dbReference>
<proteinExistence type="predicted"/>
<organism evidence="1 2">
    <name type="scientific">Porites lobata</name>
    <dbReference type="NCBI Taxonomy" id="104759"/>
    <lineage>
        <taxon>Eukaryota</taxon>
        <taxon>Metazoa</taxon>
        <taxon>Cnidaria</taxon>
        <taxon>Anthozoa</taxon>
        <taxon>Hexacorallia</taxon>
        <taxon>Scleractinia</taxon>
        <taxon>Fungiina</taxon>
        <taxon>Poritidae</taxon>
        <taxon>Porites</taxon>
    </lineage>
</organism>
<sequence length="409" mass="47615">MQRLHIAEPLPDEVLPTEPLHDMKEHTCDVVSEIKDHLSQEEKQLCEKTIEFVVQTKEHFCGSDREMAIVLSKQLTGFLSDKVQTLFDTMTEISSILYSRPEKCCQKSILRLHNQTFLHAIACEEVFGRPQALCEKFYERYFHSLVVHAPIQHRIICLRSTNTEQQERHFNAFLSISAAISSRRPGEIITPGIIRMQAEVKSEESKQRDILKEQESRLGKLACHLPKAQNTIIPHRIILKYLHAFQAHLEKIADFLHCGEGIWWWYIMAGVEFLDGPGEKESQDDGPPRHHFRTHTLKSEEKYLKDCWKECITNGIPIPHPPVRICDGDGNLQYIKYTRFLKDDDSTDDESSDEEVNENDTIYENDISDTQQMRKNLKTFMISSKWENVLWSVLKKKIWTRLVITKKTS</sequence>